<feature type="domain" description="Major facilitator superfamily (MFS) profile" evidence="7">
    <location>
        <begin position="68"/>
        <end position="446"/>
    </location>
</feature>
<evidence type="ECO:0000313" key="8">
    <source>
        <dbReference type="EMBL" id="NMD97885.1"/>
    </source>
</evidence>
<evidence type="ECO:0000256" key="3">
    <source>
        <dbReference type="ARBA" id="ARBA00022692"/>
    </source>
</evidence>
<dbReference type="InterPro" id="IPR052714">
    <property type="entry name" value="MFS_Exporter"/>
</dbReference>
<evidence type="ECO:0000256" key="4">
    <source>
        <dbReference type="ARBA" id="ARBA00022989"/>
    </source>
</evidence>
<name>A0A848B7D0_9FIRM</name>
<dbReference type="PROSITE" id="PS00216">
    <property type="entry name" value="SUGAR_TRANSPORT_1"/>
    <property type="match status" value="1"/>
</dbReference>
<organism evidence="8 9">
    <name type="scientific">Selenomonas bovis</name>
    <dbReference type="NCBI Taxonomy" id="416586"/>
    <lineage>
        <taxon>Bacteria</taxon>
        <taxon>Bacillati</taxon>
        <taxon>Bacillota</taxon>
        <taxon>Negativicutes</taxon>
        <taxon>Selenomonadales</taxon>
        <taxon>Selenomonadaceae</taxon>
        <taxon>Selenomonas</taxon>
    </lineage>
</organism>
<comment type="caution">
    <text evidence="8">The sequence shown here is derived from an EMBL/GenBank/DDBJ whole genome shotgun (WGS) entry which is preliminary data.</text>
</comment>
<dbReference type="InterPro" id="IPR005829">
    <property type="entry name" value="Sugar_transporter_CS"/>
</dbReference>
<feature type="transmembrane region" description="Helical" evidence="6">
    <location>
        <begin position="193"/>
        <end position="211"/>
    </location>
</feature>
<gene>
    <name evidence="8" type="ORF">HF878_00095</name>
</gene>
<dbReference type="Proteomes" id="UP000543804">
    <property type="component" value="Unassembled WGS sequence"/>
</dbReference>
<evidence type="ECO:0000256" key="2">
    <source>
        <dbReference type="ARBA" id="ARBA00022448"/>
    </source>
</evidence>
<feature type="transmembrane region" description="Helical" evidence="6">
    <location>
        <begin position="101"/>
        <end position="122"/>
    </location>
</feature>
<dbReference type="CDD" id="cd17489">
    <property type="entry name" value="MFS_YfcJ_like"/>
    <property type="match status" value="1"/>
</dbReference>
<evidence type="ECO:0000259" key="7">
    <source>
        <dbReference type="PROSITE" id="PS50850"/>
    </source>
</evidence>
<keyword evidence="4 6" id="KW-1133">Transmembrane helix</keyword>
<protein>
    <submittedName>
        <fullName evidence="8">MFS transporter</fullName>
    </submittedName>
</protein>
<proteinExistence type="predicted"/>
<feature type="transmembrane region" description="Helical" evidence="6">
    <location>
        <begin position="163"/>
        <end position="186"/>
    </location>
</feature>
<dbReference type="PANTHER" id="PTHR23531:SF1">
    <property type="entry name" value="QUINOLENE RESISTANCE PROTEIN NORA"/>
    <property type="match status" value="1"/>
</dbReference>
<keyword evidence="2" id="KW-0813">Transport</keyword>
<dbReference type="GO" id="GO:0005886">
    <property type="term" value="C:plasma membrane"/>
    <property type="evidence" value="ECO:0007669"/>
    <property type="project" value="UniProtKB-SubCell"/>
</dbReference>
<accession>A0A848B7D0</accession>
<dbReference type="InterPro" id="IPR036259">
    <property type="entry name" value="MFS_trans_sf"/>
</dbReference>
<evidence type="ECO:0000256" key="6">
    <source>
        <dbReference type="SAM" id="Phobius"/>
    </source>
</evidence>
<feature type="transmembrane region" description="Helical" evidence="6">
    <location>
        <begin position="68"/>
        <end position="89"/>
    </location>
</feature>
<dbReference type="InterPro" id="IPR020846">
    <property type="entry name" value="MFS_dom"/>
</dbReference>
<dbReference type="PROSITE" id="PS50850">
    <property type="entry name" value="MFS"/>
    <property type="match status" value="1"/>
</dbReference>
<evidence type="ECO:0000256" key="5">
    <source>
        <dbReference type="ARBA" id="ARBA00023136"/>
    </source>
</evidence>
<dbReference type="EMBL" id="JABAFA010000001">
    <property type="protein sequence ID" value="NMD97885.1"/>
    <property type="molecule type" value="Genomic_DNA"/>
</dbReference>
<evidence type="ECO:0000313" key="9">
    <source>
        <dbReference type="Proteomes" id="UP000543804"/>
    </source>
</evidence>
<dbReference type="AlphaFoldDB" id="A0A848B7D0"/>
<keyword evidence="3 6" id="KW-0812">Transmembrane</keyword>
<feature type="transmembrane region" description="Helical" evidence="6">
    <location>
        <begin position="297"/>
        <end position="318"/>
    </location>
</feature>
<feature type="transmembrane region" description="Helical" evidence="6">
    <location>
        <begin position="269"/>
        <end position="291"/>
    </location>
</feature>
<feature type="transmembrane region" description="Helical" evidence="6">
    <location>
        <begin position="391"/>
        <end position="411"/>
    </location>
</feature>
<keyword evidence="5 6" id="KW-0472">Membrane</keyword>
<evidence type="ECO:0000256" key="1">
    <source>
        <dbReference type="ARBA" id="ARBA00004651"/>
    </source>
</evidence>
<feature type="transmembrane region" description="Helical" evidence="6">
    <location>
        <begin position="134"/>
        <end position="157"/>
    </location>
</feature>
<feature type="transmembrane region" description="Helical" evidence="6">
    <location>
        <begin position="330"/>
        <end position="350"/>
    </location>
</feature>
<dbReference type="RefSeq" id="WP_170076824.1">
    <property type="nucleotide sequence ID" value="NZ_JABAFA010000001.1"/>
</dbReference>
<dbReference type="PANTHER" id="PTHR23531">
    <property type="entry name" value="QUINOLENE RESISTANCE PROTEIN NORA"/>
    <property type="match status" value="1"/>
</dbReference>
<dbReference type="InterPro" id="IPR011701">
    <property type="entry name" value="MFS"/>
</dbReference>
<feature type="transmembrane region" description="Helical" evidence="6">
    <location>
        <begin position="417"/>
        <end position="442"/>
    </location>
</feature>
<sequence>MKEDLQLEFGLDEAAATELIAETSPHLIIPRRLPRAAAHALSERKEPAIMSAAIAPAAKAESLWNRNYLLTIGVNLLVYTVHFLLMLWSTAYAMEHFDASIGLAGLASGLFIVGALFSRIISGRFIDFVGRRRMFLAGSALFFLMILFYLVAPTLALFNIVRFIHGVSFGMTSTAASTIVAAIIPLKKMGQGIGYFTLGVTIASAIGPFLAMNITAAHAFTLGIEIVGALAACIFLFALTIKAPERNILPQEKEDLKKISFNRFFSMRALGISFIALMGGVCYSTVLSFLGAYTNSIGVTGIGATCFFLCFAATSFISRPLTGFLLDKRGGNVVVYPALLSMAIAMAIIATASGDIAMLIGALFLGLGYGTITASCHALAVHCAPMHQVGVATSTYFVFLDFGIGVGPYTLGSFVPAFGFSFVYFAAGVISLIGIVLYYILLARRGLFTRSRMDRTSQAKELIAERRQHFYEEALAASR</sequence>
<feature type="transmembrane region" description="Helical" evidence="6">
    <location>
        <begin position="356"/>
        <end position="379"/>
    </location>
</feature>
<feature type="transmembrane region" description="Helical" evidence="6">
    <location>
        <begin position="217"/>
        <end position="239"/>
    </location>
</feature>
<comment type="subcellular location">
    <subcellularLocation>
        <location evidence="1">Cell membrane</location>
        <topology evidence="1">Multi-pass membrane protein</topology>
    </subcellularLocation>
</comment>
<dbReference type="SUPFAM" id="SSF103473">
    <property type="entry name" value="MFS general substrate transporter"/>
    <property type="match status" value="1"/>
</dbReference>
<dbReference type="Pfam" id="PF07690">
    <property type="entry name" value="MFS_1"/>
    <property type="match status" value="1"/>
</dbReference>
<keyword evidence="9" id="KW-1185">Reference proteome</keyword>
<dbReference type="GO" id="GO:0022857">
    <property type="term" value="F:transmembrane transporter activity"/>
    <property type="evidence" value="ECO:0007669"/>
    <property type="project" value="InterPro"/>
</dbReference>
<dbReference type="Gene3D" id="1.20.1250.20">
    <property type="entry name" value="MFS general substrate transporter like domains"/>
    <property type="match status" value="1"/>
</dbReference>
<reference evidence="8 9" key="1">
    <citation type="submission" date="2020-04" db="EMBL/GenBank/DDBJ databases">
        <authorList>
            <person name="Hitch T.C.A."/>
            <person name="Wylensek D."/>
            <person name="Clavel T."/>
        </authorList>
    </citation>
    <scope>NUCLEOTIDE SEQUENCE [LARGE SCALE GENOMIC DNA]</scope>
    <source>
        <strain evidence="8 9">PG-130-P53-12</strain>
    </source>
</reference>